<evidence type="ECO:0000313" key="1">
    <source>
        <dbReference type="EMBL" id="WHS68250.1"/>
    </source>
</evidence>
<dbReference type="EMBL" id="OQ829281">
    <property type="protein sequence ID" value="WHS68250.1"/>
    <property type="molecule type" value="Genomic_DNA"/>
</dbReference>
<protein>
    <submittedName>
        <fullName evidence="1">Uncharacterized protein</fullName>
    </submittedName>
</protein>
<name>A0AAF0R9F6_9CAUD</name>
<reference evidence="1" key="1">
    <citation type="submission" date="2023-04" db="EMBL/GenBank/DDBJ databases">
        <title>Isolation and Characterization of Novel Plasmid-specific Phages Infecting Bacteria Carrying Diverse Conjugative Plasmids.</title>
        <authorList>
            <person name="Parra B."/>
            <person name="Cockx B."/>
            <person name="Lutz V.T."/>
            <person name="Bronsted L."/>
            <person name="Smets B.F."/>
            <person name="Dechesne A."/>
        </authorList>
    </citation>
    <scope>NUCLEOTIDE SEQUENCE</scope>
</reference>
<sequence>MRYSVWNHVQAEMKKLGFKDKGLALDFTKRRILRNRDLMYRYSSEHTAFCEYHSDSAPYFSPYVIVKFKDGHLKRVHLKSLEIVI</sequence>
<dbReference type="Proteomes" id="UP001223176">
    <property type="component" value="Segment"/>
</dbReference>
<organism evidence="1 2">
    <name type="scientific">phage PKM.Lu.22.1</name>
    <dbReference type="NCBI Taxonomy" id="3049197"/>
    <lineage>
        <taxon>Viruses</taxon>
        <taxon>Duplodnaviria</taxon>
        <taxon>Heunggongvirae</taxon>
        <taxon>Uroviricota</taxon>
        <taxon>Caudoviricetes</taxon>
        <taxon>Grimontviridae</taxon>
    </lineage>
</organism>
<evidence type="ECO:0000313" key="2">
    <source>
        <dbReference type="Proteomes" id="UP001223176"/>
    </source>
</evidence>
<proteinExistence type="predicted"/>
<accession>A0AAF0R9F6</accession>
<keyword evidence="2" id="KW-1185">Reference proteome</keyword>